<dbReference type="SUPFAM" id="SSF56925">
    <property type="entry name" value="OMPA-like"/>
    <property type="match status" value="1"/>
</dbReference>
<feature type="chain" id="PRO_5046207919" evidence="2">
    <location>
        <begin position="22"/>
        <end position="206"/>
    </location>
</feature>
<dbReference type="Pfam" id="PF13505">
    <property type="entry name" value="OMP_b-brl"/>
    <property type="match status" value="1"/>
</dbReference>
<dbReference type="InterPro" id="IPR006315">
    <property type="entry name" value="OM_autotransptr_brl_dom"/>
</dbReference>
<sequence length="206" mass="22043">MKKLFSALLVVMCLMATSVNAQTKFGIKAGIDATSMSLNSEEVFKASNRAGFFVGPMVKFTLPIIGLGVDAAALYDNRTSKVANESAASSESIKQQSILIPVNVRYGVGLGDAANIFLFAGPQWAINVGDSEFKWNSTDSYSLKKSTFSINVGIGATVLSHIQLTANYNIACGKSANLDVWDAVSNATKSYNSRNNTWQIGAAYLF</sequence>
<accession>A0ABX4EJR7</accession>
<evidence type="ECO:0000313" key="5">
    <source>
        <dbReference type="Proteomes" id="UP000216189"/>
    </source>
</evidence>
<reference evidence="4 5" key="1">
    <citation type="submission" date="2017-08" db="EMBL/GenBank/DDBJ databases">
        <title>Comparative genomics of non-oral Prevotella species.</title>
        <authorList>
            <person name="Accetto T."/>
            <person name="Nograsek B."/>
            <person name="Avgustin G."/>
        </authorList>
    </citation>
    <scope>NUCLEOTIDE SEQUENCE [LARGE SCALE GENOMIC DNA]</scope>
    <source>
        <strain evidence="4 5">TC1-1</strain>
    </source>
</reference>
<dbReference type="InterPro" id="IPR011250">
    <property type="entry name" value="OMP/PagP_B-barrel"/>
</dbReference>
<proteinExistence type="predicted"/>
<feature type="domain" description="Outer membrane protein beta-barrel" evidence="3">
    <location>
        <begin position="7"/>
        <end position="206"/>
    </location>
</feature>
<dbReference type="GeneID" id="72480866"/>
<evidence type="ECO:0000256" key="2">
    <source>
        <dbReference type="SAM" id="SignalP"/>
    </source>
</evidence>
<evidence type="ECO:0000313" key="4">
    <source>
        <dbReference type="EMBL" id="OYP56615.1"/>
    </source>
</evidence>
<dbReference type="EMBL" id="NPJF01000020">
    <property type="protein sequence ID" value="OYP56615.1"/>
    <property type="molecule type" value="Genomic_DNA"/>
</dbReference>
<protein>
    <submittedName>
        <fullName evidence="4">Porin family protein</fullName>
    </submittedName>
</protein>
<comment type="caution">
    <text evidence="4">The sequence shown here is derived from an EMBL/GenBank/DDBJ whole genome shotgun (WGS) entry which is preliminary data.</text>
</comment>
<name>A0ABX4EJR7_SEGBR</name>
<keyword evidence="1 2" id="KW-0732">Signal</keyword>
<dbReference type="InterPro" id="IPR027385">
    <property type="entry name" value="Beta-barrel_OMP"/>
</dbReference>
<feature type="signal peptide" evidence="2">
    <location>
        <begin position="1"/>
        <end position="21"/>
    </location>
</feature>
<organism evidence="4 5">
    <name type="scientific">Segatella bryantii</name>
    <name type="common">Prevotella bryantii</name>
    <dbReference type="NCBI Taxonomy" id="77095"/>
    <lineage>
        <taxon>Bacteria</taxon>
        <taxon>Pseudomonadati</taxon>
        <taxon>Bacteroidota</taxon>
        <taxon>Bacteroidia</taxon>
        <taxon>Bacteroidales</taxon>
        <taxon>Prevotellaceae</taxon>
        <taxon>Segatella</taxon>
    </lineage>
</organism>
<gene>
    <name evidence="4" type="ORF">CIK91_02700</name>
</gene>
<dbReference type="NCBIfam" id="TIGR01414">
    <property type="entry name" value="autotrans_barl"/>
    <property type="match status" value="1"/>
</dbReference>
<keyword evidence="5" id="KW-1185">Reference proteome</keyword>
<dbReference type="RefSeq" id="WP_027453370.1">
    <property type="nucleotide sequence ID" value="NZ_CAJOJX010000002.1"/>
</dbReference>
<evidence type="ECO:0000256" key="1">
    <source>
        <dbReference type="ARBA" id="ARBA00022729"/>
    </source>
</evidence>
<dbReference type="Proteomes" id="UP000216189">
    <property type="component" value="Unassembled WGS sequence"/>
</dbReference>
<evidence type="ECO:0000259" key="3">
    <source>
        <dbReference type="Pfam" id="PF13505"/>
    </source>
</evidence>